<evidence type="ECO:0000256" key="5">
    <source>
        <dbReference type="ARBA" id="ARBA00022989"/>
    </source>
</evidence>
<dbReference type="PROSITE" id="PS51257">
    <property type="entry name" value="PROKAR_LIPOPROTEIN"/>
    <property type="match status" value="1"/>
</dbReference>
<dbReference type="EMBL" id="QJVJ01000008">
    <property type="protein sequence ID" value="PYI52864.1"/>
    <property type="molecule type" value="Genomic_DNA"/>
</dbReference>
<accession>A0A2V5K4P0</accession>
<feature type="transmembrane region" description="Helical" evidence="7">
    <location>
        <begin position="184"/>
        <end position="205"/>
    </location>
</feature>
<evidence type="ECO:0000313" key="9">
    <source>
        <dbReference type="EMBL" id="PYI52864.1"/>
    </source>
</evidence>
<dbReference type="PROSITE" id="PS50928">
    <property type="entry name" value="ABC_TM1"/>
    <property type="match status" value="1"/>
</dbReference>
<keyword evidence="4 7" id="KW-0812">Transmembrane</keyword>
<dbReference type="Gene3D" id="1.10.3720.10">
    <property type="entry name" value="MetI-like"/>
    <property type="match status" value="1"/>
</dbReference>
<dbReference type="OrthoDB" id="9810086at2"/>
<protein>
    <submittedName>
        <fullName evidence="9">ABC transporter permease</fullName>
    </submittedName>
</protein>
<dbReference type="PANTHER" id="PTHR43744">
    <property type="entry name" value="ABC TRANSPORTER PERMEASE PROTEIN MG189-RELATED-RELATED"/>
    <property type="match status" value="1"/>
</dbReference>
<feature type="transmembrane region" description="Helical" evidence="7">
    <location>
        <begin position="142"/>
        <end position="163"/>
    </location>
</feature>
<evidence type="ECO:0000256" key="6">
    <source>
        <dbReference type="ARBA" id="ARBA00023136"/>
    </source>
</evidence>
<comment type="similarity">
    <text evidence="7">Belongs to the binding-protein-dependent transport system permease family.</text>
</comment>
<feature type="transmembrane region" description="Helical" evidence="7">
    <location>
        <begin position="111"/>
        <end position="130"/>
    </location>
</feature>
<dbReference type="InterPro" id="IPR035906">
    <property type="entry name" value="MetI-like_sf"/>
</dbReference>
<keyword evidence="2 7" id="KW-0813">Transport</keyword>
<keyword evidence="5 7" id="KW-1133">Transmembrane helix</keyword>
<evidence type="ECO:0000256" key="7">
    <source>
        <dbReference type="RuleBase" id="RU363032"/>
    </source>
</evidence>
<evidence type="ECO:0000256" key="4">
    <source>
        <dbReference type="ARBA" id="ARBA00022692"/>
    </source>
</evidence>
<keyword evidence="3" id="KW-1003">Cell membrane</keyword>
<dbReference type="InterPro" id="IPR000515">
    <property type="entry name" value="MetI-like"/>
</dbReference>
<keyword evidence="10" id="KW-1185">Reference proteome</keyword>
<sequence length="292" mass="32196">MYYKTKGYRLFNAFNLALLAVLAVACVLPLLHILAVSFSGKAAASANVVVFWPVDFNWDAYAKTFGNDHFLTAFGVSVKRVVAGTALGMLVTIMTAYPLSKDNAVLRGRTVYTWYFIVTMLFSGGLVPSYVIMSKLGLINSFWALILPGLVTVFNVILLLNFFRGVPKELEEAAFIDGAGQVATLVRIYLPVSLPSLATLTLFHIVSHWNAWFDGMIYLSKPSDWPLSTLLQTIIVQVDFTKLASNPQAIENISDRTVRASQILIGSLPVLLVYPFLQKYFVKGIVVGAVKE</sequence>
<dbReference type="Pfam" id="PF00528">
    <property type="entry name" value="BPD_transp_1"/>
    <property type="match status" value="1"/>
</dbReference>
<comment type="caution">
    <text evidence="9">The sequence shown here is derived from an EMBL/GenBank/DDBJ whole genome shotgun (WGS) entry which is preliminary data.</text>
</comment>
<dbReference type="GO" id="GO:0005886">
    <property type="term" value="C:plasma membrane"/>
    <property type="evidence" value="ECO:0007669"/>
    <property type="project" value="UniProtKB-SubCell"/>
</dbReference>
<evidence type="ECO:0000256" key="1">
    <source>
        <dbReference type="ARBA" id="ARBA00004651"/>
    </source>
</evidence>
<evidence type="ECO:0000259" key="8">
    <source>
        <dbReference type="PROSITE" id="PS50928"/>
    </source>
</evidence>
<name>A0A2V5K4P0_9BACL</name>
<gene>
    <name evidence="9" type="ORF">DLM86_17800</name>
</gene>
<evidence type="ECO:0000256" key="3">
    <source>
        <dbReference type="ARBA" id="ARBA00022475"/>
    </source>
</evidence>
<dbReference type="AlphaFoldDB" id="A0A2V5K4P0"/>
<dbReference type="CDD" id="cd06261">
    <property type="entry name" value="TM_PBP2"/>
    <property type="match status" value="1"/>
</dbReference>
<dbReference type="RefSeq" id="WP_110841414.1">
    <property type="nucleotide sequence ID" value="NZ_QJVJ01000008.1"/>
</dbReference>
<evidence type="ECO:0000313" key="10">
    <source>
        <dbReference type="Proteomes" id="UP000247476"/>
    </source>
</evidence>
<reference evidence="9 10" key="1">
    <citation type="submission" date="2018-05" db="EMBL/GenBank/DDBJ databases">
        <title>Paenibacillus flagellatus sp. nov., isolated from selenium mineral soil.</title>
        <authorList>
            <person name="Dai X."/>
        </authorList>
    </citation>
    <scope>NUCLEOTIDE SEQUENCE [LARGE SCALE GENOMIC DNA]</scope>
    <source>
        <strain evidence="9 10">DXL2</strain>
    </source>
</reference>
<organism evidence="9 10">
    <name type="scientific">Paenibacillus flagellatus</name>
    <dbReference type="NCBI Taxonomy" id="2211139"/>
    <lineage>
        <taxon>Bacteria</taxon>
        <taxon>Bacillati</taxon>
        <taxon>Bacillota</taxon>
        <taxon>Bacilli</taxon>
        <taxon>Bacillales</taxon>
        <taxon>Paenibacillaceae</taxon>
        <taxon>Paenibacillus</taxon>
    </lineage>
</organism>
<feature type="domain" description="ABC transmembrane type-1" evidence="8">
    <location>
        <begin position="74"/>
        <end position="274"/>
    </location>
</feature>
<comment type="subcellular location">
    <subcellularLocation>
        <location evidence="1 7">Cell membrane</location>
        <topology evidence="1 7">Multi-pass membrane protein</topology>
    </subcellularLocation>
</comment>
<feature type="transmembrane region" description="Helical" evidence="7">
    <location>
        <begin position="81"/>
        <end position="99"/>
    </location>
</feature>
<proteinExistence type="inferred from homology"/>
<dbReference type="GO" id="GO:0055085">
    <property type="term" value="P:transmembrane transport"/>
    <property type="evidence" value="ECO:0007669"/>
    <property type="project" value="InterPro"/>
</dbReference>
<keyword evidence="6 7" id="KW-0472">Membrane</keyword>
<evidence type="ECO:0000256" key="2">
    <source>
        <dbReference type="ARBA" id="ARBA00022448"/>
    </source>
</evidence>
<dbReference type="Proteomes" id="UP000247476">
    <property type="component" value="Unassembled WGS sequence"/>
</dbReference>
<dbReference type="PANTHER" id="PTHR43744:SF9">
    <property type="entry name" value="POLYGALACTURONAN_RHAMNOGALACTURONAN TRANSPORT SYSTEM PERMEASE PROTEIN YTCP"/>
    <property type="match status" value="1"/>
</dbReference>
<dbReference type="SUPFAM" id="SSF161098">
    <property type="entry name" value="MetI-like"/>
    <property type="match status" value="1"/>
</dbReference>